<dbReference type="RefSeq" id="WP_270920974.1">
    <property type="nucleotide sequence ID" value="NZ_CP127248.1"/>
</dbReference>
<organism evidence="1 2">
    <name type="scientific">Parasedimentitalea psychrophila</name>
    <dbReference type="NCBI Taxonomy" id="2997337"/>
    <lineage>
        <taxon>Bacteria</taxon>
        <taxon>Pseudomonadati</taxon>
        <taxon>Pseudomonadota</taxon>
        <taxon>Alphaproteobacteria</taxon>
        <taxon>Rhodobacterales</taxon>
        <taxon>Paracoccaceae</taxon>
        <taxon>Parasedimentitalea</taxon>
    </lineage>
</organism>
<reference evidence="1 2" key="1">
    <citation type="submission" date="2023-06" db="EMBL/GenBank/DDBJ databases">
        <title>Parasedimentitalea psychrophila sp. nov., a psychrophilic bacterium isolated from deep-sea sediment.</title>
        <authorList>
            <person name="Li A."/>
        </authorList>
    </citation>
    <scope>NUCLEOTIDE SEQUENCE [LARGE SCALE GENOMIC DNA]</scope>
    <source>
        <strain evidence="1 2">QS115</strain>
        <plasmid evidence="1 2">pQS-1</plasmid>
    </source>
</reference>
<evidence type="ECO:0000313" key="1">
    <source>
        <dbReference type="EMBL" id="WIY27713.1"/>
    </source>
</evidence>
<proteinExistence type="predicted"/>
<evidence type="ECO:0000313" key="2">
    <source>
        <dbReference type="Proteomes" id="UP001238334"/>
    </source>
</evidence>
<keyword evidence="1" id="KW-0614">Plasmid</keyword>
<dbReference type="KEGG" id="ppso:QPJ95_23545"/>
<dbReference type="AlphaFoldDB" id="A0A9Y2L415"/>
<gene>
    <name evidence="1" type="ORF">QPJ95_23545</name>
</gene>
<accession>A0A9Y2L415</accession>
<protein>
    <submittedName>
        <fullName evidence="1">Uncharacterized protein</fullName>
    </submittedName>
</protein>
<dbReference type="Proteomes" id="UP001238334">
    <property type="component" value="Plasmid pQS-1"/>
</dbReference>
<name>A0A9Y2L415_9RHOB</name>
<keyword evidence="2" id="KW-1185">Reference proteome</keyword>
<geneLocation type="plasmid" evidence="1 2">
    <name>pQS-1</name>
</geneLocation>
<sequence>MPNHNSPASPDCLLKLLELGAGPKSSGIYTSEDLTRRCDALAAIASKLDDSAAAGLKTILANGGFGTDPVVLAQLVGTGCEGGGGGTGAKEPQVLVNMIGEFRGTDAGKFKDLMTTAGFDATNDVSRLRSGEIIEEAVAAAQSIDPDSFAVHYQLEGGLRISCGGGQVELDDALFWLIPALCFDAPVELQHAGRFTQAAWSNGDDYKMRREADRNQLHARCEVAEAALLTTS</sequence>
<dbReference type="EMBL" id="CP127248">
    <property type="protein sequence ID" value="WIY27713.1"/>
    <property type="molecule type" value="Genomic_DNA"/>
</dbReference>